<keyword evidence="1 2" id="KW-0238">DNA-binding</keyword>
<dbReference type="PRINTS" id="PR00455">
    <property type="entry name" value="HTHTETR"/>
</dbReference>
<evidence type="ECO:0000256" key="2">
    <source>
        <dbReference type="PROSITE-ProRule" id="PRU00335"/>
    </source>
</evidence>
<gene>
    <name evidence="4" type="primary">betI</name>
    <name evidence="4" type="ORF">EUAN_01450</name>
</gene>
<dbReference type="Proteomes" id="UP000180254">
    <property type="component" value="Unassembled WGS sequence"/>
</dbReference>
<dbReference type="STRING" id="39480.EUAN_01450"/>
<name>A0A1S1V9I0_9FIRM</name>
<feature type="DNA-binding region" description="H-T-H motif" evidence="2">
    <location>
        <begin position="29"/>
        <end position="48"/>
    </location>
</feature>
<dbReference type="RefSeq" id="WP_071060649.1">
    <property type="nucleotide sequence ID" value="NZ_MKIE01000001.1"/>
</dbReference>
<accession>A0A1S1V9I0</accession>
<dbReference type="PROSITE" id="PS50977">
    <property type="entry name" value="HTH_TETR_2"/>
    <property type="match status" value="1"/>
</dbReference>
<sequence length="201" mass="23043">MQYLKDEVRNSIAQGALKEFMEKGYEGASVRSIAKASGTSVGNIYKYFKSKEDIYENIIGSVYDKLVNYIGQFDEVELNEKAEAVFNQLIEKLMKIFDESSHEISTLLNQSVGSKYENCKELFVDFITRIVTESMEYELSKRGKKLADNFNIYLVSRSLVDSISIIVREKEDGTEVRKLVLNMIDIYYTGLADKLECKDLN</sequence>
<dbReference type="InterPro" id="IPR001647">
    <property type="entry name" value="HTH_TetR"/>
</dbReference>
<evidence type="ECO:0000256" key="1">
    <source>
        <dbReference type="ARBA" id="ARBA00023125"/>
    </source>
</evidence>
<dbReference type="AlphaFoldDB" id="A0A1S1V9I0"/>
<proteinExistence type="predicted"/>
<dbReference type="Pfam" id="PF00440">
    <property type="entry name" value="TetR_N"/>
    <property type="match status" value="1"/>
</dbReference>
<keyword evidence="5" id="KW-1185">Reference proteome</keyword>
<dbReference type="PANTHER" id="PTHR43479">
    <property type="entry name" value="ACREF/ENVCD OPERON REPRESSOR-RELATED"/>
    <property type="match status" value="1"/>
</dbReference>
<feature type="domain" description="HTH tetR-type" evidence="3">
    <location>
        <begin position="6"/>
        <end position="66"/>
    </location>
</feature>
<dbReference type="SUPFAM" id="SSF46689">
    <property type="entry name" value="Homeodomain-like"/>
    <property type="match status" value="1"/>
</dbReference>
<protein>
    <submittedName>
        <fullName evidence="4">HTH-type transcriptional regulator BetI</fullName>
    </submittedName>
</protein>
<organism evidence="4 5">
    <name type="scientific">Andreesenia angusta</name>
    <dbReference type="NCBI Taxonomy" id="39480"/>
    <lineage>
        <taxon>Bacteria</taxon>
        <taxon>Bacillati</taxon>
        <taxon>Bacillota</taxon>
        <taxon>Tissierellia</taxon>
        <taxon>Tissierellales</taxon>
        <taxon>Gottschalkiaceae</taxon>
        <taxon>Andreesenia</taxon>
    </lineage>
</organism>
<reference evidence="4 5" key="1">
    <citation type="submission" date="2016-09" db="EMBL/GenBank/DDBJ databases">
        <title>Genome sequence of Eubacterium angustum.</title>
        <authorList>
            <person name="Poehlein A."/>
            <person name="Daniel R."/>
        </authorList>
    </citation>
    <scope>NUCLEOTIDE SEQUENCE [LARGE SCALE GENOMIC DNA]</scope>
    <source>
        <strain evidence="4 5">DSM 1989</strain>
    </source>
</reference>
<comment type="caution">
    <text evidence="4">The sequence shown here is derived from an EMBL/GenBank/DDBJ whole genome shotgun (WGS) entry which is preliminary data.</text>
</comment>
<dbReference type="PANTHER" id="PTHR43479:SF11">
    <property type="entry name" value="ACREF_ENVCD OPERON REPRESSOR-RELATED"/>
    <property type="match status" value="1"/>
</dbReference>
<evidence type="ECO:0000313" key="5">
    <source>
        <dbReference type="Proteomes" id="UP000180254"/>
    </source>
</evidence>
<dbReference type="OrthoDB" id="494991at2"/>
<dbReference type="Gene3D" id="1.10.357.10">
    <property type="entry name" value="Tetracycline Repressor, domain 2"/>
    <property type="match status" value="1"/>
</dbReference>
<evidence type="ECO:0000259" key="3">
    <source>
        <dbReference type="PROSITE" id="PS50977"/>
    </source>
</evidence>
<evidence type="ECO:0000313" key="4">
    <source>
        <dbReference type="EMBL" id="OHW63281.1"/>
    </source>
</evidence>
<dbReference type="EMBL" id="MKIE01000001">
    <property type="protein sequence ID" value="OHW63281.1"/>
    <property type="molecule type" value="Genomic_DNA"/>
</dbReference>
<dbReference type="InterPro" id="IPR009057">
    <property type="entry name" value="Homeodomain-like_sf"/>
</dbReference>
<dbReference type="GO" id="GO:0003677">
    <property type="term" value="F:DNA binding"/>
    <property type="evidence" value="ECO:0007669"/>
    <property type="project" value="UniProtKB-UniRule"/>
</dbReference>
<dbReference type="InterPro" id="IPR050624">
    <property type="entry name" value="HTH-type_Tx_Regulator"/>
</dbReference>